<dbReference type="AlphaFoldDB" id="A0A9E4ZHM1"/>
<name>A0A9E4ZHM1_9EURY</name>
<organism evidence="1 2">
    <name type="scientific">Methanoculleus formosensis</name>
    <dbReference type="NCBI Taxonomy" id="2590886"/>
    <lineage>
        <taxon>Archaea</taxon>
        <taxon>Methanobacteriati</taxon>
        <taxon>Methanobacteriota</taxon>
        <taxon>Stenosarchaea group</taxon>
        <taxon>Methanomicrobia</taxon>
        <taxon>Methanomicrobiales</taxon>
        <taxon>Methanomicrobiaceae</taxon>
        <taxon>Methanoculleus</taxon>
    </lineage>
</organism>
<accession>A0A9E4ZHM1</accession>
<protein>
    <submittedName>
        <fullName evidence="1">Uncharacterized protein</fullName>
    </submittedName>
</protein>
<proteinExistence type="predicted"/>
<keyword evidence="2" id="KW-1185">Reference proteome</keyword>
<dbReference type="RefSeq" id="WP_261596689.1">
    <property type="nucleotide sequence ID" value="NZ_VHLL01000002.1"/>
</dbReference>
<gene>
    <name evidence="1" type="ORF">FKB36_03705</name>
</gene>
<sequence>MGSIEFDHAYYIKLGEKGKWEQSSIEEGKMRIGWTNVALVDLHQERWDVIERAIRHKVKNPGSATHDFNSLRTIHGSNHRDVWITFSDSKLWWCRLEDGPILEDGISKYRLTDGGWHDRSLQGKVLLANTLPGAVAQLQAFRATSCTVGPSDTLRRLINDEHTPEYAAVVDAREDLVCRTEALVRHLHWKDFEVLVDLVFSGAGWRRRSVVGKTMKFADIEFEDRINNESYQVQVKSRSTLAEFRAYADRFNRGEFRRLFYVVHSPDDALAAYEMPADSGVVLVPPRRLAAMVVDAGLVGWVLEKTI</sequence>
<evidence type="ECO:0000313" key="1">
    <source>
        <dbReference type="EMBL" id="MCT8336623.1"/>
    </source>
</evidence>
<dbReference type="EMBL" id="VHLL01000002">
    <property type="protein sequence ID" value="MCT8336623.1"/>
    <property type="molecule type" value="Genomic_DNA"/>
</dbReference>
<reference evidence="1" key="1">
    <citation type="submission" date="2019-06" db="EMBL/GenBank/DDBJ databases">
        <title>Methanoculleus strain from Tamsui River, Taipei, Taiwan.</title>
        <authorList>
            <person name="You Y.-T."/>
            <person name="Chen S.-C."/>
            <person name="Lai S.-J."/>
            <person name="Lee Y.-C."/>
            <person name="Lai M.-C."/>
        </authorList>
    </citation>
    <scope>NUCLEOTIDE SEQUENCE</scope>
    <source>
        <strain evidence="1">Afa-1</strain>
    </source>
</reference>
<evidence type="ECO:0000313" key="2">
    <source>
        <dbReference type="Proteomes" id="UP001065682"/>
    </source>
</evidence>
<comment type="caution">
    <text evidence="1">The sequence shown here is derived from an EMBL/GenBank/DDBJ whole genome shotgun (WGS) entry which is preliminary data.</text>
</comment>
<dbReference type="Proteomes" id="UP001065682">
    <property type="component" value="Unassembled WGS sequence"/>
</dbReference>